<dbReference type="EMBL" id="OU900099">
    <property type="protein sequence ID" value="CAG9863225.1"/>
    <property type="molecule type" value="Genomic_DNA"/>
</dbReference>
<evidence type="ECO:0000256" key="6">
    <source>
        <dbReference type="ARBA" id="ARBA00023204"/>
    </source>
</evidence>
<organism evidence="12 13">
    <name type="scientific">Phyllotreta striolata</name>
    <name type="common">Striped flea beetle</name>
    <name type="synonym">Crioceris striolata</name>
    <dbReference type="NCBI Taxonomy" id="444603"/>
    <lineage>
        <taxon>Eukaryota</taxon>
        <taxon>Metazoa</taxon>
        <taxon>Ecdysozoa</taxon>
        <taxon>Arthropoda</taxon>
        <taxon>Hexapoda</taxon>
        <taxon>Insecta</taxon>
        <taxon>Pterygota</taxon>
        <taxon>Neoptera</taxon>
        <taxon>Endopterygota</taxon>
        <taxon>Coleoptera</taxon>
        <taxon>Polyphaga</taxon>
        <taxon>Cucujiformia</taxon>
        <taxon>Chrysomeloidea</taxon>
        <taxon>Chrysomelidae</taxon>
        <taxon>Galerucinae</taxon>
        <taxon>Alticini</taxon>
        <taxon>Phyllotreta</taxon>
    </lineage>
</organism>
<sequence length="1325" mass="149210">MNQEELVALGNEIITIKHIVKCPICLESIKTPVQLVCGHILCVNCHTDLKATKNQNCPLCKTPVKRRSPLYDDEFFGVLGTCISKICTIIENAKELSIEQIVRLDGTTKKFHDDQKLEFPAISQESGNDNSQCTPKNPFDKLVGAPKKLHFNKKGTKIKYIRKKKENDCTDCKVKILEFENDSNKASVLQWLNDNRNAFDRNTQTQTCDETGEEPKKLLSLDLPSVSQMNRGFPDEAAQPQILKTYRSRSLDNYCSSEKEITRLSDGVFSENYRIEENTEDILNKIEVMLENRFLNQLDSELDIKHQSKQKDNPPTFSVSSGWDRIEKTSQTLRKKGKTPEKLNIISHSVRKDGSCVNQRNSNEGLKSNSKLAEVSKDLSGILTEAQCNKSMDVPDETENKLIANVTQENLEHETVISTDENLKQKSSKRNLNKSFQNIIEALNIKDVNVAKSNIEETDIAKEAGEGDDEDMFLLQNQEATVGDKMEESELPNTSNNCVQHTEIDRKSQSEKSNTINALEEEEEDKSKNDNWYKKINILSNVIIHKNNDEKSIPQIASPREVTKDAVFEKNVTSQISNVNSNLNNIMSTLDKLHTNIENINRNENLTKQTLDSIQKYLQKLLVIPDTVRNKVDISTQTDQCTCLNCLPNTHQTEADKLEHSFLAAGTQCKLTELLITDSHKTQMDSARKDSQKFSEGNPIGNTLDLMNFETQALEKQYLHETKTRLPLPTSDERPPRCTVQSSVKTPSNLSSTSDNKSLSISNDANMFVKALAKNLDANTAADVQKALSASNSSGKRKFNRLIQDELSVEFEPTQNNSNNLKLSCDSEENDDKYLNTILKKFKSGNMDTPKTTDKENVPASLEFLRNKNETETTHISQNALSVVEKACKRSDTTSLSDLSDIIPETENYKSLIKAVIVDDRSSGEARRASQPPAQNGSNKNSSYCQELEDSFDGIDYESVLMDLEHSVKSDKISKEEDIFSEEDVIETTPHKEKPTLNKRTGSCLAVNLTTNFNNLDPSHASTPRSANPNLSIGLSPILTNKTLVEEASKTNNTLKFNKRHDSSQRNILTSDPRQKSILNYVKGSNEAGSKQTVCIACTRLGKDQLQSIAILTNKKLATYSASFDSSVTHMIVATDSRRRIKDYTLKLVTAVASGLWVLDFQWIQDCLRSNKLVPEKPYEVFDDAGGSGPKIARLTRHENPLFVGYKFYFVRPAQSMKVEDAEDIVIKLGGTVVRNLESLLAKDQKVKLIITEGKHTQDFEIYEKWLEKYKLVTVDIEWFSKSIGRYTVLSIRPYIWCSDDTLESLDYPAFLIENTGDQSPNTYG</sequence>
<evidence type="ECO:0000256" key="4">
    <source>
        <dbReference type="ARBA" id="ARBA00022771"/>
    </source>
</evidence>
<dbReference type="GO" id="GO:0000724">
    <property type="term" value="P:double-strand break repair via homologous recombination"/>
    <property type="evidence" value="ECO:0007669"/>
    <property type="project" value="TreeGrafter"/>
</dbReference>
<dbReference type="GO" id="GO:0045944">
    <property type="term" value="P:positive regulation of transcription by RNA polymerase II"/>
    <property type="evidence" value="ECO:0007669"/>
    <property type="project" value="TreeGrafter"/>
</dbReference>
<evidence type="ECO:0000256" key="5">
    <source>
        <dbReference type="ARBA" id="ARBA00022833"/>
    </source>
</evidence>
<keyword evidence="4 8" id="KW-0863">Zinc-finger</keyword>
<evidence type="ECO:0000256" key="9">
    <source>
        <dbReference type="SAM" id="MobiDB-lite"/>
    </source>
</evidence>
<dbReference type="PANTHER" id="PTHR13763">
    <property type="entry name" value="BREAST CANCER TYPE 1 SUSCEPTIBILITY PROTEIN BRCA1"/>
    <property type="match status" value="1"/>
</dbReference>
<feature type="domain" description="RING-type" evidence="10">
    <location>
        <begin position="22"/>
        <end position="61"/>
    </location>
</feature>
<feature type="region of interest" description="Disordered" evidence="9">
    <location>
        <begin position="502"/>
        <end position="527"/>
    </location>
</feature>
<dbReference type="Pfam" id="PF00533">
    <property type="entry name" value="BRCT"/>
    <property type="match status" value="1"/>
</dbReference>
<evidence type="ECO:0000256" key="1">
    <source>
        <dbReference type="ARBA" id="ARBA00004123"/>
    </source>
</evidence>
<dbReference type="SUPFAM" id="SSF57850">
    <property type="entry name" value="RING/U-box"/>
    <property type="match status" value="1"/>
</dbReference>
<dbReference type="GO" id="GO:0004842">
    <property type="term" value="F:ubiquitin-protein transferase activity"/>
    <property type="evidence" value="ECO:0007669"/>
    <property type="project" value="TreeGrafter"/>
</dbReference>
<dbReference type="InterPro" id="IPR036420">
    <property type="entry name" value="BRCT_dom_sf"/>
</dbReference>
<comment type="subcellular location">
    <subcellularLocation>
        <location evidence="1">Nucleus</location>
    </subcellularLocation>
</comment>
<dbReference type="Proteomes" id="UP001153712">
    <property type="component" value="Chromosome 6"/>
</dbReference>
<keyword evidence="2" id="KW-0677">Repeat</keyword>
<dbReference type="SMART" id="SM00184">
    <property type="entry name" value="RING"/>
    <property type="match status" value="1"/>
</dbReference>
<dbReference type="OrthoDB" id="6105938at2759"/>
<keyword evidence="6" id="KW-0234">DNA repair</keyword>
<evidence type="ECO:0000313" key="13">
    <source>
        <dbReference type="Proteomes" id="UP001153712"/>
    </source>
</evidence>
<dbReference type="GO" id="GO:0031436">
    <property type="term" value="C:BRCA1-BARD1 complex"/>
    <property type="evidence" value="ECO:0007669"/>
    <property type="project" value="TreeGrafter"/>
</dbReference>
<keyword evidence="7" id="KW-0539">Nucleus</keyword>
<feature type="domain" description="BRCT" evidence="11">
    <location>
        <begin position="1198"/>
        <end position="1297"/>
    </location>
</feature>
<dbReference type="InterPro" id="IPR013083">
    <property type="entry name" value="Znf_RING/FYVE/PHD"/>
</dbReference>
<feature type="region of interest" description="Disordered" evidence="9">
    <location>
        <begin position="921"/>
        <end position="944"/>
    </location>
</feature>
<evidence type="ECO:0000256" key="3">
    <source>
        <dbReference type="ARBA" id="ARBA00022763"/>
    </source>
</evidence>
<feature type="region of interest" description="Disordered" evidence="9">
    <location>
        <begin position="723"/>
        <end position="758"/>
    </location>
</feature>
<evidence type="ECO:0008006" key="14">
    <source>
        <dbReference type="Google" id="ProtNLM"/>
    </source>
</evidence>
<dbReference type="Pfam" id="PF16589">
    <property type="entry name" value="BRCT_2"/>
    <property type="match status" value="1"/>
</dbReference>
<evidence type="ECO:0000256" key="8">
    <source>
        <dbReference type="PROSITE-ProRule" id="PRU00175"/>
    </source>
</evidence>
<keyword evidence="13" id="KW-1185">Reference proteome</keyword>
<protein>
    <recommendedName>
        <fullName evidence="14">RING-type E3 ubiquitin transferase BRCA1</fullName>
    </recommendedName>
</protein>
<feature type="domain" description="BRCT" evidence="11">
    <location>
        <begin position="1118"/>
        <end position="1181"/>
    </location>
</feature>
<feature type="compositionally biased region" description="Polar residues" evidence="9">
    <location>
        <begin position="932"/>
        <end position="944"/>
    </location>
</feature>
<dbReference type="PROSITE" id="PS50172">
    <property type="entry name" value="BRCT"/>
    <property type="match status" value="2"/>
</dbReference>
<name>A0A9N9XSC6_PHYSR</name>
<dbReference type="PANTHER" id="PTHR13763:SF0">
    <property type="entry name" value="BREAST CANCER TYPE 1 SUSCEPTIBILITY PROTEIN"/>
    <property type="match status" value="1"/>
</dbReference>
<evidence type="ECO:0000256" key="7">
    <source>
        <dbReference type="ARBA" id="ARBA00023242"/>
    </source>
</evidence>
<evidence type="ECO:0000259" key="10">
    <source>
        <dbReference type="PROSITE" id="PS50089"/>
    </source>
</evidence>
<gene>
    <name evidence="12" type="ORF">PHYEVI_LOCUS9524</name>
</gene>
<dbReference type="GO" id="GO:0070531">
    <property type="term" value="C:BRCA1-A complex"/>
    <property type="evidence" value="ECO:0007669"/>
    <property type="project" value="TreeGrafter"/>
</dbReference>
<evidence type="ECO:0000313" key="12">
    <source>
        <dbReference type="EMBL" id="CAG9863225.1"/>
    </source>
</evidence>
<dbReference type="GO" id="GO:0008270">
    <property type="term" value="F:zinc ion binding"/>
    <property type="evidence" value="ECO:0007669"/>
    <property type="project" value="UniProtKB-KW"/>
</dbReference>
<dbReference type="SMART" id="SM00292">
    <property type="entry name" value="BRCT"/>
    <property type="match status" value="2"/>
</dbReference>
<keyword evidence="5" id="KW-0862">Zinc</keyword>
<dbReference type="Gene3D" id="3.30.40.10">
    <property type="entry name" value="Zinc/RING finger domain, C3HC4 (zinc finger)"/>
    <property type="match status" value="1"/>
</dbReference>
<evidence type="ECO:0000256" key="2">
    <source>
        <dbReference type="ARBA" id="ARBA00022737"/>
    </source>
</evidence>
<dbReference type="PROSITE" id="PS50089">
    <property type="entry name" value="ZF_RING_2"/>
    <property type="match status" value="1"/>
</dbReference>
<proteinExistence type="predicted"/>
<dbReference type="Gene3D" id="3.40.50.10190">
    <property type="entry name" value="BRCT domain"/>
    <property type="match status" value="2"/>
</dbReference>
<feature type="compositionally biased region" description="Polar residues" evidence="9">
    <location>
        <begin position="739"/>
        <end position="758"/>
    </location>
</feature>
<dbReference type="Pfam" id="PF13920">
    <property type="entry name" value="zf-C3HC4_3"/>
    <property type="match status" value="1"/>
</dbReference>
<dbReference type="InterPro" id="IPR001841">
    <property type="entry name" value="Znf_RING"/>
</dbReference>
<evidence type="ECO:0000259" key="11">
    <source>
        <dbReference type="PROSITE" id="PS50172"/>
    </source>
</evidence>
<dbReference type="InterPro" id="IPR031099">
    <property type="entry name" value="BRCA1-associated"/>
</dbReference>
<dbReference type="InterPro" id="IPR001357">
    <property type="entry name" value="BRCT_dom"/>
</dbReference>
<keyword evidence="3" id="KW-0227">DNA damage</keyword>
<accession>A0A9N9XSC6</accession>
<keyword evidence="4 8" id="KW-0479">Metal-binding</keyword>
<reference evidence="12" key="1">
    <citation type="submission" date="2022-01" db="EMBL/GenBank/DDBJ databases">
        <authorList>
            <person name="King R."/>
        </authorList>
    </citation>
    <scope>NUCLEOTIDE SEQUENCE</scope>
</reference>
<dbReference type="SUPFAM" id="SSF52113">
    <property type="entry name" value="BRCT domain"/>
    <property type="match status" value="2"/>
</dbReference>